<reference evidence="1 2" key="1">
    <citation type="submission" date="2021-06" db="EMBL/GenBank/DDBJ databases">
        <title>Caerostris darwini draft genome.</title>
        <authorList>
            <person name="Kono N."/>
            <person name="Arakawa K."/>
        </authorList>
    </citation>
    <scope>NUCLEOTIDE SEQUENCE [LARGE SCALE GENOMIC DNA]</scope>
</reference>
<dbReference type="Proteomes" id="UP001054837">
    <property type="component" value="Unassembled WGS sequence"/>
</dbReference>
<protein>
    <submittedName>
        <fullName evidence="1">Uncharacterized protein</fullName>
    </submittedName>
</protein>
<gene>
    <name evidence="1" type="ORF">CDAR_598641</name>
</gene>
<sequence>MLCRPKLLLSSANSKPRSCSNCLEEMRCPPVHDKSFINKLDKVPRSVLEEEGRNSQDNGFITGDFGVIHCPASFIFFKRKNTDFYILFTPLTQY</sequence>
<accession>A0AAV4VW92</accession>
<proteinExistence type="predicted"/>
<keyword evidence="2" id="KW-1185">Reference proteome</keyword>
<dbReference type="AlphaFoldDB" id="A0AAV4VW92"/>
<evidence type="ECO:0000313" key="2">
    <source>
        <dbReference type="Proteomes" id="UP001054837"/>
    </source>
</evidence>
<organism evidence="1 2">
    <name type="scientific">Caerostris darwini</name>
    <dbReference type="NCBI Taxonomy" id="1538125"/>
    <lineage>
        <taxon>Eukaryota</taxon>
        <taxon>Metazoa</taxon>
        <taxon>Ecdysozoa</taxon>
        <taxon>Arthropoda</taxon>
        <taxon>Chelicerata</taxon>
        <taxon>Arachnida</taxon>
        <taxon>Araneae</taxon>
        <taxon>Araneomorphae</taxon>
        <taxon>Entelegynae</taxon>
        <taxon>Araneoidea</taxon>
        <taxon>Araneidae</taxon>
        <taxon>Caerostris</taxon>
    </lineage>
</organism>
<evidence type="ECO:0000313" key="1">
    <source>
        <dbReference type="EMBL" id="GIY73979.1"/>
    </source>
</evidence>
<comment type="caution">
    <text evidence="1">The sequence shown here is derived from an EMBL/GenBank/DDBJ whole genome shotgun (WGS) entry which is preliminary data.</text>
</comment>
<dbReference type="EMBL" id="BPLQ01013677">
    <property type="protein sequence ID" value="GIY73979.1"/>
    <property type="molecule type" value="Genomic_DNA"/>
</dbReference>
<name>A0AAV4VW92_9ARAC</name>